<gene>
    <name evidence="1" type="ORF">EB796_024109</name>
</gene>
<comment type="caution">
    <text evidence="1">The sequence shown here is derived from an EMBL/GenBank/DDBJ whole genome shotgun (WGS) entry which is preliminary data.</text>
</comment>
<sequence>MKIGHSLANEIYLGKLTSEPLCGKEETRDELLTISIQQPESPVRKGTPRSQSLLLDNSSTKYRTLEGRDMKEKCISNGAIPKVNMQKTGTDLTKGQVKKSPSILKSNSLDHAEIQPNEMLHSKTKQMDKSVSSNFETTRAKKSTLRQKFYDNYSSMLTMTFKAKKKVSFVLPSIERDTSDVSISSHLSAISDCIASDDEDNEDSLFSYSLQTQL</sequence>
<name>A0A7J7IVH3_BUGNE</name>
<proteinExistence type="predicted"/>
<protein>
    <submittedName>
        <fullName evidence="1">Uncharacterized protein</fullName>
    </submittedName>
</protein>
<dbReference type="EMBL" id="VXIV02003376">
    <property type="protein sequence ID" value="KAF6017577.1"/>
    <property type="molecule type" value="Genomic_DNA"/>
</dbReference>
<evidence type="ECO:0000313" key="1">
    <source>
        <dbReference type="EMBL" id="KAF6017577.1"/>
    </source>
</evidence>
<dbReference type="Proteomes" id="UP000593567">
    <property type="component" value="Unassembled WGS sequence"/>
</dbReference>
<reference evidence="1" key="1">
    <citation type="submission" date="2020-06" db="EMBL/GenBank/DDBJ databases">
        <title>Draft genome of Bugula neritina, a colonial animal packing powerful symbionts and potential medicines.</title>
        <authorList>
            <person name="Rayko M."/>
        </authorList>
    </citation>
    <scope>NUCLEOTIDE SEQUENCE [LARGE SCALE GENOMIC DNA]</scope>
    <source>
        <strain evidence="1">Kwan_BN1</strain>
    </source>
</reference>
<dbReference type="AlphaFoldDB" id="A0A7J7IVH3"/>
<keyword evidence="2" id="KW-1185">Reference proteome</keyword>
<accession>A0A7J7IVH3</accession>
<organism evidence="1 2">
    <name type="scientific">Bugula neritina</name>
    <name type="common">Brown bryozoan</name>
    <name type="synonym">Sertularia neritina</name>
    <dbReference type="NCBI Taxonomy" id="10212"/>
    <lineage>
        <taxon>Eukaryota</taxon>
        <taxon>Metazoa</taxon>
        <taxon>Spiralia</taxon>
        <taxon>Lophotrochozoa</taxon>
        <taxon>Bryozoa</taxon>
        <taxon>Gymnolaemata</taxon>
        <taxon>Cheilostomatida</taxon>
        <taxon>Flustrina</taxon>
        <taxon>Buguloidea</taxon>
        <taxon>Bugulidae</taxon>
        <taxon>Bugula</taxon>
    </lineage>
</organism>
<evidence type="ECO:0000313" key="2">
    <source>
        <dbReference type="Proteomes" id="UP000593567"/>
    </source>
</evidence>